<protein>
    <recommendedName>
        <fullName evidence="6">Maltokinase</fullName>
        <ecNumber evidence="4">2.7.1.175</ecNumber>
        <ecNumber evidence="5">5.4.99.16</ecNumber>
    </recommendedName>
    <alternativeName>
        <fullName evidence="14">Maltose alpha-D-glucosyltransferase</fullName>
    </alternativeName>
    <alternativeName>
        <fullName evidence="13">Maltose-1-phosphate synthase</fullName>
    </alternativeName>
</protein>
<evidence type="ECO:0000256" key="2">
    <source>
        <dbReference type="ARBA" id="ARBA00005496"/>
    </source>
</evidence>
<organism evidence="17 18">
    <name type="scientific">Dawidia cretensis</name>
    <dbReference type="NCBI Taxonomy" id="2782350"/>
    <lineage>
        <taxon>Bacteria</taxon>
        <taxon>Pseudomonadati</taxon>
        <taxon>Bacteroidota</taxon>
        <taxon>Cytophagia</taxon>
        <taxon>Cytophagales</taxon>
        <taxon>Chryseotaleaceae</taxon>
        <taxon>Dawidia</taxon>
    </lineage>
</organism>
<dbReference type="InterPro" id="IPR012810">
    <property type="entry name" value="TreS/a-amylase_N"/>
</dbReference>
<comment type="catalytic activity">
    <reaction evidence="15">
        <text>D-maltose + ATP = alpha-maltose 1-phosphate + ADP + H(+)</text>
        <dbReference type="Rhea" id="RHEA:31915"/>
        <dbReference type="ChEBI" id="CHEBI:15378"/>
        <dbReference type="ChEBI" id="CHEBI:17306"/>
        <dbReference type="ChEBI" id="CHEBI:30616"/>
        <dbReference type="ChEBI" id="CHEBI:63576"/>
        <dbReference type="ChEBI" id="CHEBI:456216"/>
        <dbReference type="EC" id="2.7.1.175"/>
    </reaction>
</comment>
<dbReference type="InterPro" id="IPR017853">
    <property type="entry name" value="GH"/>
</dbReference>
<proteinExistence type="inferred from homology"/>
<keyword evidence="9" id="KW-0547">Nucleotide-binding</keyword>
<dbReference type="GO" id="GO:0047471">
    <property type="term" value="F:maltose alpha-D-glucosyltransferase activity"/>
    <property type="evidence" value="ECO:0007669"/>
    <property type="project" value="UniProtKB-EC"/>
</dbReference>
<dbReference type="EMBL" id="JAHESE010000023">
    <property type="protein sequence ID" value="MBT1710477.1"/>
    <property type="molecule type" value="Genomic_DNA"/>
</dbReference>
<dbReference type="FunFam" id="3.20.20.80:FF:000055">
    <property type="entry name" value="Trehalose synthase"/>
    <property type="match status" value="1"/>
</dbReference>
<dbReference type="EC" id="2.7.1.175" evidence="4"/>
<evidence type="ECO:0000256" key="8">
    <source>
        <dbReference type="ARBA" id="ARBA00022723"/>
    </source>
</evidence>
<dbReference type="Gene3D" id="3.90.1200.10">
    <property type="match status" value="1"/>
</dbReference>
<dbReference type="PANTHER" id="PTHR10357">
    <property type="entry name" value="ALPHA-AMYLASE FAMILY MEMBER"/>
    <property type="match status" value="1"/>
</dbReference>
<evidence type="ECO:0000256" key="11">
    <source>
        <dbReference type="ARBA" id="ARBA00022840"/>
    </source>
</evidence>
<evidence type="ECO:0000256" key="3">
    <source>
        <dbReference type="ARBA" id="ARBA00006219"/>
    </source>
</evidence>
<dbReference type="InterPro" id="IPR006047">
    <property type="entry name" value="GH13_cat_dom"/>
</dbReference>
<dbReference type="InterPro" id="IPR040999">
    <property type="entry name" value="Mak_N_cap"/>
</dbReference>
<dbReference type="GO" id="GO:0016740">
    <property type="term" value="F:transferase activity"/>
    <property type="evidence" value="ECO:0007669"/>
    <property type="project" value="UniProtKB-KW"/>
</dbReference>
<accession>A0AAP2E2H4</accession>
<sequence length="1123" mass="130029">MQQGITDDKLHWYKDAVLYEVHIKAFRDGNGDGIGDFKGLLQKLDYLQDLGVTAIWILPFYPSPLRDDGYDIADYYSVNPAYGTLADFQEFLDEAHNRNLKVITELVINHTSDQHPWFQRARKEPIGSPLRDFYVWTDDANKYRDVRIIFQDTETSNWTWDPVAGQYYWHRFFHHQPDLNFDNPLVQAEIFKILDFWCSMGVDGFRLDAVPYLFEREGTNGENLPETHVFLKKLRKHVDDHYPGTMLLAEANMWPEDAASYFGDGDECHMNYHFPVMPRMYMALQMEDRYPLTDIFDQTPEIPANCQWAIFLRNHDELTLEMVTDEERDYMYKAYVKDPRARINLGIRHRLAPLMSNNRQKIELLNYLLFSLPGTPVLYYGDEIGMGDNYYLGDRDGVRTPMQWSSDRNAGFSEAHPHKLYLPIILDPQYHYESVNVDMQSSNTSSLLWWMKRVLSKRKQYKALGRGDLKFVSVENAKILAFTRTYEEETVLVIVNLSRYTQAAELNLDSFAGYVPIEVFSQNRFPSIKENNPYFFTLGAYDCEWFVLHKVESMLTESKALPVLNIAQWDKFAQRAVVNELENYILPIYLRKLRWFGGKSRVVESIKIVDHAAVPLTAAKTTAYILLLEINYASGLPDTYQLPVAFGEDAFAAKLKENCPQSVIAQVRTSEGTEGILYDAIYGLAFQEEILFKMARQERVKVAHGEVIFTGNEALAAHVQQQEKIKPKVLGGEQSNTSITFDNKFFLKLFRKVDKAINPDVEITHFLTEYTNFAHVPGFIGTIEWKSAGGSIVLGMMQQMVESSTDTWSYMLDRLDHFNERILTHTDIAAPPPPMGNLLRPVTYDHIPAVMKDLLESVVADNAALLGKRTSEMHLALLSRPDIADFRFEEYSLHYQRSLFSGLQSLVRSTFQNLSRSLDKLDPEVRQEAEEVLAMKGEILQVLKRIYKDKIDVVKIRIHGDYHLGQVLYTGKDFILTDFEGEPARSYSERRLKRSPLRDVAGIIRSFHYAAYASLFLDNQIRKEDFPRLIPYVEQWYHYMSSFFMDAYLKYSQGAAYIPQNNESFEIMMTTFLLEKAIYEVNYELNNRPDWVIIPLRGIKMLMKKNEPAVEPTKLESVLTGVQ</sequence>
<comment type="caution">
    <text evidence="17">The sequence shown here is derived from an EMBL/GenBank/DDBJ whole genome shotgun (WGS) entry which is preliminary data.</text>
</comment>
<evidence type="ECO:0000256" key="5">
    <source>
        <dbReference type="ARBA" id="ARBA00012619"/>
    </source>
</evidence>
<evidence type="ECO:0000313" key="18">
    <source>
        <dbReference type="Proteomes" id="UP001319080"/>
    </source>
</evidence>
<dbReference type="Pfam" id="PF00128">
    <property type="entry name" value="Alpha-amylase"/>
    <property type="match status" value="2"/>
</dbReference>
<dbReference type="Gene3D" id="3.90.400.10">
    <property type="entry name" value="Oligo-1,6-glucosidase, Domain 2"/>
    <property type="match status" value="1"/>
</dbReference>
<dbReference type="Gene3D" id="2.60.40.1180">
    <property type="entry name" value="Golgi alpha-mannosidase II"/>
    <property type="match status" value="1"/>
</dbReference>
<dbReference type="GO" id="GO:0005975">
    <property type="term" value="P:carbohydrate metabolic process"/>
    <property type="evidence" value="ECO:0007669"/>
    <property type="project" value="InterPro"/>
</dbReference>
<dbReference type="InterPro" id="IPR011009">
    <property type="entry name" value="Kinase-like_dom_sf"/>
</dbReference>
<dbReference type="AlphaFoldDB" id="A0AAP2E2H4"/>
<dbReference type="SUPFAM" id="SSF51445">
    <property type="entry name" value="(Trans)glycosidases"/>
    <property type="match status" value="1"/>
</dbReference>
<evidence type="ECO:0000256" key="12">
    <source>
        <dbReference type="ARBA" id="ARBA00023235"/>
    </source>
</evidence>
<dbReference type="SUPFAM" id="SSF56112">
    <property type="entry name" value="Protein kinase-like (PK-like)"/>
    <property type="match status" value="1"/>
</dbReference>
<dbReference type="PANTHER" id="PTHR10357:SF219">
    <property type="entry name" value="MALTOSE ALPHA-D-GLUCOSYLTRANSFERASE"/>
    <property type="match status" value="1"/>
</dbReference>
<evidence type="ECO:0000256" key="9">
    <source>
        <dbReference type="ARBA" id="ARBA00022741"/>
    </source>
</evidence>
<evidence type="ECO:0000256" key="4">
    <source>
        <dbReference type="ARBA" id="ARBA00011962"/>
    </source>
</evidence>
<dbReference type="InterPro" id="IPR045857">
    <property type="entry name" value="O16G_dom_2"/>
</dbReference>
<reference evidence="17 18" key="1">
    <citation type="submission" date="2021-05" db="EMBL/GenBank/DDBJ databases">
        <title>A Polyphasic approach of four new species of the genus Ohtaekwangia: Ohtaekwangia histidinii sp. nov., Ohtaekwangia cretensis sp. nov., Ohtaekwangia indiensis sp. nov., Ohtaekwangia reichenbachii sp. nov. from diverse environment.</title>
        <authorList>
            <person name="Octaviana S."/>
        </authorList>
    </citation>
    <scope>NUCLEOTIDE SEQUENCE [LARGE SCALE GENOMIC DNA]</scope>
    <source>
        <strain evidence="17 18">PWU5</strain>
    </source>
</reference>
<comment type="similarity">
    <text evidence="2">Belongs to the glycosyl hydrolase 13 family. TreS subfamily.</text>
</comment>
<evidence type="ECO:0000256" key="10">
    <source>
        <dbReference type="ARBA" id="ARBA00022837"/>
    </source>
</evidence>
<evidence type="ECO:0000256" key="1">
    <source>
        <dbReference type="ARBA" id="ARBA00001595"/>
    </source>
</evidence>
<keyword evidence="8" id="KW-0479">Metal-binding</keyword>
<dbReference type="EC" id="5.4.99.16" evidence="5"/>
<evidence type="ECO:0000313" key="17">
    <source>
        <dbReference type="EMBL" id="MBT1710477.1"/>
    </source>
</evidence>
<keyword evidence="18" id="KW-1185">Reference proteome</keyword>
<dbReference type="GO" id="GO:0005524">
    <property type="term" value="F:ATP binding"/>
    <property type="evidence" value="ECO:0007669"/>
    <property type="project" value="UniProtKB-KW"/>
</dbReference>
<evidence type="ECO:0000259" key="16">
    <source>
        <dbReference type="SMART" id="SM00642"/>
    </source>
</evidence>
<evidence type="ECO:0000256" key="7">
    <source>
        <dbReference type="ARBA" id="ARBA00022679"/>
    </source>
</evidence>
<dbReference type="InterPro" id="IPR013780">
    <property type="entry name" value="Glyco_hydro_b"/>
</dbReference>
<dbReference type="RefSeq" id="WP_254086051.1">
    <property type="nucleotide sequence ID" value="NZ_JAHESE010000023.1"/>
</dbReference>
<dbReference type="GO" id="GO:0046872">
    <property type="term" value="F:metal ion binding"/>
    <property type="evidence" value="ECO:0007669"/>
    <property type="project" value="UniProtKB-KW"/>
</dbReference>
<dbReference type="Gene3D" id="3.20.20.80">
    <property type="entry name" value="Glycosidases"/>
    <property type="match status" value="1"/>
</dbReference>
<dbReference type="InterPro" id="IPR032091">
    <property type="entry name" value="Malt_amylase-like_C"/>
</dbReference>
<dbReference type="Pfam" id="PF18085">
    <property type="entry name" value="Mak_N_cap"/>
    <property type="match status" value="1"/>
</dbReference>
<feature type="domain" description="Glycosyl hydrolase family 13 catalytic" evidence="16">
    <location>
        <begin position="20"/>
        <end position="416"/>
    </location>
</feature>
<evidence type="ECO:0000256" key="14">
    <source>
        <dbReference type="ARBA" id="ARBA00031378"/>
    </source>
</evidence>
<evidence type="ECO:0000256" key="15">
    <source>
        <dbReference type="ARBA" id="ARBA00049067"/>
    </source>
</evidence>
<keyword evidence="11" id="KW-0067">ATP-binding</keyword>
<keyword evidence="10" id="KW-0106">Calcium</keyword>
<gene>
    <name evidence="17" type="primary">treS</name>
    <name evidence="17" type="ORF">KK062_19695</name>
</gene>
<comment type="catalytic activity">
    <reaction evidence="1">
        <text>D-maltose = alpha,alpha-trehalose</text>
        <dbReference type="Rhea" id="RHEA:15145"/>
        <dbReference type="ChEBI" id="CHEBI:16551"/>
        <dbReference type="ChEBI" id="CHEBI:17306"/>
        <dbReference type="EC" id="5.4.99.16"/>
    </reaction>
</comment>
<dbReference type="NCBIfam" id="TIGR02456">
    <property type="entry name" value="treS_nterm"/>
    <property type="match status" value="1"/>
</dbReference>
<dbReference type="Proteomes" id="UP001319080">
    <property type="component" value="Unassembled WGS sequence"/>
</dbReference>
<comment type="similarity">
    <text evidence="3">Belongs to the aminoglycoside phosphotransferase family.</text>
</comment>
<dbReference type="SUPFAM" id="SSF51011">
    <property type="entry name" value="Glycosyl hydrolase domain"/>
    <property type="match status" value="1"/>
</dbReference>
<dbReference type="NCBIfam" id="TIGR02457">
    <property type="entry name" value="TreS_Cterm"/>
    <property type="match status" value="1"/>
</dbReference>
<evidence type="ECO:0000256" key="6">
    <source>
        <dbReference type="ARBA" id="ARBA00013882"/>
    </source>
</evidence>
<dbReference type="InterPro" id="IPR012811">
    <property type="entry name" value="TreS_maltokin_C_dom"/>
</dbReference>
<evidence type="ECO:0000256" key="13">
    <source>
        <dbReference type="ARBA" id="ARBA00031251"/>
    </source>
</evidence>
<dbReference type="Pfam" id="PF16657">
    <property type="entry name" value="Malt_amylase_C"/>
    <property type="match status" value="1"/>
</dbReference>
<dbReference type="SMART" id="SM00642">
    <property type="entry name" value="Aamy"/>
    <property type="match status" value="1"/>
</dbReference>
<keyword evidence="7" id="KW-0808">Transferase</keyword>
<dbReference type="CDD" id="cd11334">
    <property type="entry name" value="AmyAc_TreS"/>
    <property type="match status" value="1"/>
</dbReference>
<name>A0AAP2E2H4_9BACT</name>
<keyword evidence="12 17" id="KW-0413">Isomerase</keyword>